<dbReference type="RefSeq" id="WP_123132412.1">
    <property type="nucleotide sequence ID" value="NZ_RJJE01000007.1"/>
</dbReference>
<reference evidence="2 3" key="1">
    <citation type="submission" date="2018-11" db="EMBL/GenBank/DDBJ databases">
        <title>Rufibacter latericius sp. nov., isolated from water in Baiyang Lake.</title>
        <authorList>
            <person name="Yang Y."/>
        </authorList>
    </citation>
    <scope>NUCLEOTIDE SEQUENCE [LARGE SCALE GENOMIC DNA]</scope>
    <source>
        <strain evidence="2 3">MCC P1</strain>
    </source>
</reference>
<dbReference type="Pfam" id="PF16316">
    <property type="entry name" value="DUF4956"/>
    <property type="match status" value="1"/>
</dbReference>
<dbReference type="InterPro" id="IPR032531">
    <property type="entry name" value="DUF4956"/>
</dbReference>
<dbReference type="OrthoDB" id="5464825at2"/>
<feature type="transmembrane region" description="Helical" evidence="1">
    <location>
        <begin position="23"/>
        <end position="40"/>
    </location>
</feature>
<feature type="transmembrane region" description="Helical" evidence="1">
    <location>
        <begin position="106"/>
        <end position="138"/>
    </location>
</feature>
<protein>
    <submittedName>
        <fullName evidence="2">DUF4956 domain-containing protein</fullName>
    </submittedName>
</protein>
<dbReference type="Proteomes" id="UP000271010">
    <property type="component" value="Unassembled WGS sequence"/>
</dbReference>
<keyword evidence="1" id="KW-0812">Transmembrane</keyword>
<gene>
    <name evidence="2" type="ORF">EFA69_07125</name>
</gene>
<keyword evidence="3" id="KW-1185">Reference proteome</keyword>
<evidence type="ECO:0000313" key="3">
    <source>
        <dbReference type="Proteomes" id="UP000271010"/>
    </source>
</evidence>
<proteinExistence type="predicted"/>
<feature type="transmembrane region" description="Helical" evidence="1">
    <location>
        <begin position="61"/>
        <end position="86"/>
    </location>
</feature>
<keyword evidence="1" id="KW-1133">Transmembrane helix</keyword>
<keyword evidence="1" id="KW-0472">Membrane</keyword>
<evidence type="ECO:0000256" key="1">
    <source>
        <dbReference type="SAM" id="Phobius"/>
    </source>
</evidence>
<dbReference type="AlphaFoldDB" id="A0A3M9MZ92"/>
<comment type="caution">
    <text evidence="2">The sequence shown here is derived from an EMBL/GenBank/DDBJ whole genome shotgun (WGS) entry which is preliminary data.</text>
</comment>
<name>A0A3M9MZ92_9BACT</name>
<dbReference type="EMBL" id="RJJE01000007">
    <property type="protein sequence ID" value="RNI30869.1"/>
    <property type="molecule type" value="Genomic_DNA"/>
</dbReference>
<sequence length="230" mass="25720">MDIAQLLRGFVIDNLAGFSYRNLPNFIFSFLVCASLAYILGKLYEKFGHSLSNRKVFARNFVILSLTTMFIISVVKSSLALSLGLVGALSIVRFRSAIKEPEELTYIFLTIAIGLGCGAGLTILTVIAFIGFAIVIWFKNRSQKPLDYQNLYLTISNNDDQVPDLNQIVQILRSSLTGVKLKRTDETNTSLEASFVVEVGDFDQLEKMRNSLKGTYPNLNVTFMDTSRDF</sequence>
<evidence type="ECO:0000313" key="2">
    <source>
        <dbReference type="EMBL" id="RNI30869.1"/>
    </source>
</evidence>
<accession>A0A3M9MZ92</accession>
<organism evidence="2 3">
    <name type="scientific">Rufibacter immobilis</name>
    <dbReference type="NCBI Taxonomy" id="1348778"/>
    <lineage>
        <taxon>Bacteria</taxon>
        <taxon>Pseudomonadati</taxon>
        <taxon>Bacteroidota</taxon>
        <taxon>Cytophagia</taxon>
        <taxon>Cytophagales</taxon>
        <taxon>Hymenobacteraceae</taxon>
        <taxon>Rufibacter</taxon>
    </lineage>
</organism>